<accession>A0ABS0LGI9</accession>
<gene>
    <name evidence="1" type="ORF">HYQ42_00545</name>
</gene>
<name>A0ABS0LGI9_9LACT</name>
<dbReference type="EMBL" id="JACCEL010000001">
    <property type="protein sequence ID" value="MBG9977259.1"/>
    <property type="molecule type" value="Genomic_DNA"/>
</dbReference>
<reference evidence="1 2" key="1">
    <citation type="submission" date="2020-07" db="EMBL/GenBank/DDBJ databases">
        <title>Facklamia lactis sp. nov., isolated from raw milk.</title>
        <authorList>
            <person name="Doll E.V."/>
            <person name="Huptas C."/>
            <person name="Staib L."/>
            <person name="Wenning M."/>
            <person name="Scherer S."/>
        </authorList>
    </citation>
    <scope>NUCLEOTIDE SEQUENCE [LARGE SCALE GENOMIC DNA]</scope>
    <source>
        <strain evidence="1 2">DSM 104272</strain>
    </source>
</reference>
<proteinExistence type="predicted"/>
<evidence type="ECO:0000313" key="2">
    <source>
        <dbReference type="Proteomes" id="UP000823401"/>
    </source>
</evidence>
<keyword evidence="2" id="KW-1185">Reference proteome</keyword>
<sequence>MPEKVIYVRPEWIKVQDLPKVFVGVGKQTCERFARLMYDNDDFSDGVMKPTTKLTLVEYDRFVEFLKYMDDTKFK</sequence>
<dbReference type="Proteomes" id="UP000823401">
    <property type="component" value="Unassembled WGS sequence"/>
</dbReference>
<organism evidence="1 2">
    <name type="scientific">Ruoffia tabacinasalis</name>
    <dbReference type="NCBI Taxonomy" id="87458"/>
    <lineage>
        <taxon>Bacteria</taxon>
        <taxon>Bacillati</taxon>
        <taxon>Bacillota</taxon>
        <taxon>Bacilli</taxon>
        <taxon>Lactobacillales</taxon>
        <taxon>Aerococcaceae</taxon>
        <taxon>Ruoffia</taxon>
    </lineage>
</organism>
<comment type="caution">
    <text evidence="1">The sequence shown here is derived from an EMBL/GenBank/DDBJ whole genome shotgun (WGS) entry which is preliminary data.</text>
</comment>
<protein>
    <submittedName>
        <fullName evidence="1">Uncharacterized protein</fullName>
    </submittedName>
</protein>
<evidence type="ECO:0000313" key="1">
    <source>
        <dbReference type="EMBL" id="MBG9977259.1"/>
    </source>
</evidence>